<keyword evidence="6" id="KW-1133">Transmembrane helix</keyword>
<dbReference type="PANTHER" id="PTHR21461">
    <property type="entry name" value="GLYCOSYLTRANSFERASE FAMILY 92 PROTEIN"/>
    <property type="match status" value="1"/>
</dbReference>
<comment type="similarity">
    <text evidence="2 8">Belongs to the glycosyltransferase 92 family.</text>
</comment>
<name>A0AAD9QSK4_ACRCE</name>
<organism evidence="9 10">
    <name type="scientific">Acropora cervicornis</name>
    <name type="common">Staghorn coral</name>
    <dbReference type="NCBI Taxonomy" id="6130"/>
    <lineage>
        <taxon>Eukaryota</taxon>
        <taxon>Metazoa</taxon>
        <taxon>Cnidaria</taxon>
        <taxon>Anthozoa</taxon>
        <taxon>Hexacorallia</taxon>
        <taxon>Scleractinia</taxon>
        <taxon>Astrocoeniina</taxon>
        <taxon>Acroporidae</taxon>
        <taxon>Acropora</taxon>
    </lineage>
</organism>
<keyword evidence="7" id="KW-0472">Membrane</keyword>
<dbReference type="AlphaFoldDB" id="A0AAD9QSK4"/>
<proteinExistence type="inferred from homology"/>
<evidence type="ECO:0000256" key="6">
    <source>
        <dbReference type="ARBA" id="ARBA00022989"/>
    </source>
</evidence>
<reference evidence="9" key="2">
    <citation type="journal article" date="2023" name="Science">
        <title>Genomic signatures of disease resistance in endangered staghorn corals.</title>
        <authorList>
            <person name="Vollmer S.V."/>
            <person name="Selwyn J.D."/>
            <person name="Despard B.A."/>
            <person name="Roesel C.L."/>
        </authorList>
    </citation>
    <scope>NUCLEOTIDE SEQUENCE</scope>
    <source>
        <strain evidence="9">K2</strain>
    </source>
</reference>
<evidence type="ECO:0000256" key="8">
    <source>
        <dbReference type="RuleBase" id="RU366017"/>
    </source>
</evidence>
<evidence type="ECO:0000313" key="9">
    <source>
        <dbReference type="EMBL" id="KAK2566767.1"/>
    </source>
</evidence>
<evidence type="ECO:0000256" key="3">
    <source>
        <dbReference type="ARBA" id="ARBA00022676"/>
    </source>
</evidence>
<protein>
    <recommendedName>
        <fullName evidence="8">Glycosyltransferase family 92 protein</fullName>
        <ecNumber evidence="8">2.4.1.-</ecNumber>
    </recommendedName>
</protein>
<dbReference type="EMBL" id="JARQWQ010000016">
    <property type="protein sequence ID" value="KAK2566767.1"/>
    <property type="molecule type" value="Genomic_DNA"/>
</dbReference>
<evidence type="ECO:0000256" key="2">
    <source>
        <dbReference type="ARBA" id="ARBA00007647"/>
    </source>
</evidence>
<evidence type="ECO:0000313" key="10">
    <source>
        <dbReference type="Proteomes" id="UP001249851"/>
    </source>
</evidence>
<dbReference type="EC" id="2.4.1.-" evidence="8"/>
<evidence type="ECO:0000256" key="1">
    <source>
        <dbReference type="ARBA" id="ARBA00004167"/>
    </source>
</evidence>
<accession>A0AAD9QSK4</accession>
<reference evidence="9" key="1">
    <citation type="journal article" date="2023" name="G3 (Bethesda)">
        <title>Whole genome assembly and annotation of the endangered Caribbean coral Acropora cervicornis.</title>
        <authorList>
            <person name="Selwyn J.D."/>
            <person name="Vollmer S.V."/>
        </authorList>
    </citation>
    <scope>NUCLEOTIDE SEQUENCE</scope>
    <source>
        <strain evidence="9">K2</strain>
    </source>
</reference>
<evidence type="ECO:0000256" key="7">
    <source>
        <dbReference type="ARBA" id="ARBA00023136"/>
    </source>
</evidence>
<keyword evidence="10" id="KW-1185">Reference proteome</keyword>
<gene>
    <name evidence="9" type="ORF">P5673_009445</name>
</gene>
<evidence type="ECO:0000256" key="4">
    <source>
        <dbReference type="ARBA" id="ARBA00022679"/>
    </source>
</evidence>
<keyword evidence="4 8" id="KW-0808">Transferase</keyword>
<dbReference type="PANTHER" id="PTHR21461:SF69">
    <property type="entry name" value="GLYCOSYLTRANSFERASE FAMILY 92 PROTEIN"/>
    <property type="match status" value="1"/>
</dbReference>
<comment type="caution">
    <text evidence="9">The sequence shown here is derived from an EMBL/GenBank/DDBJ whole genome shotgun (WGS) entry which is preliminary data.</text>
</comment>
<comment type="subcellular location">
    <subcellularLocation>
        <location evidence="1">Membrane</location>
        <topology evidence="1">Single-pass membrane protein</topology>
    </subcellularLocation>
</comment>
<keyword evidence="3 8" id="KW-0328">Glycosyltransferase</keyword>
<dbReference type="InterPro" id="IPR008166">
    <property type="entry name" value="Glyco_transf_92"/>
</dbReference>
<dbReference type="GO" id="GO:0005737">
    <property type="term" value="C:cytoplasm"/>
    <property type="evidence" value="ECO:0007669"/>
    <property type="project" value="TreeGrafter"/>
</dbReference>
<dbReference type="Pfam" id="PF01697">
    <property type="entry name" value="Glyco_transf_92"/>
    <property type="match status" value="1"/>
</dbReference>
<dbReference type="GO" id="GO:0016020">
    <property type="term" value="C:membrane"/>
    <property type="evidence" value="ECO:0007669"/>
    <property type="project" value="UniProtKB-SubCell"/>
</dbReference>
<evidence type="ECO:0000256" key="5">
    <source>
        <dbReference type="ARBA" id="ARBA00022692"/>
    </source>
</evidence>
<keyword evidence="5" id="KW-0812">Transmembrane</keyword>
<dbReference type="GO" id="GO:0016757">
    <property type="term" value="F:glycosyltransferase activity"/>
    <property type="evidence" value="ECO:0007669"/>
    <property type="project" value="UniProtKB-UniRule"/>
</dbReference>
<sequence>MKRLLKKICLVSAVGLLPTIFIVFNFSSHNQSEKFALAKAIKSEHIVGTTQVQNSLRQSSVDLKQRNDAGQDKETEEVMFPLKKPGYKECLNTIEDESQKLGFYELQPGNVICSAFLDFRFTEQAFIRLITFLPAYGEQTQLYCHFFDPESQESFSTVVEIEELGTNLGYAYQGFLSTCELPDEIDSYTLCSVNISTEPEAYYQRTENTKAIPLYLVNRKINTRTYSLCVPPISGHLPPERLVEFIEMSRILGVSHITFYTSGVTDDTLATLRYYEQRGSASILAWEMPNYISANIQDNGQTTALNDCFYRNMERFDFAAFNGFDEFIVPLHEKTVPKILEKINDEDVAGYCFQSFVFYAEKSENEDSKSPLFTQKYTSRARTPTNTMSRCIANLNKVSSLDFNGITNPAETYYAVHNMEPSLGYVFHYEKCYGNCNDSHQDLTMERYREELETRVNKTLNALRKLV</sequence>
<dbReference type="Proteomes" id="UP001249851">
    <property type="component" value="Unassembled WGS sequence"/>
</dbReference>